<dbReference type="Proteomes" id="UP000290624">
    <property type="component" value="Unassembled WGS sequence"/>
</dbReference>
<evidence type="ECO:0000313" key="2">
    <source>
        <dbReference type="Proteomes" id="UP000290624"/>
    </source>
</evidence>
<accession>A0A4Q2EGI4</accession>
<keyword evidence="2" id="KW-1185">Reference proteome</keyword>
<protein>
    <submittedName>
        <fullName evidence="1">Uncharacterized protein</fullName>
    </submittedName>
</protein>
<gene>
    <name evidence="1" type="ORF">C1706_05800</name>
</gene>
<dbReference type="AlphaFoldDB" id="A0A4Q2EGI4"/>
<proteinExistence type="predicted"/>
<sequence length="244" mass="26484">MLAEASNYLADRLLDDGRIDDEGRPTIPRTLSGALGHQPFVESVLGMSQHQMLRRWPLASDWYNDVINYVLRPARFASPASPLAAPLVELAKGPLGGVIRFLIDEANRAATTSRTLRVAEALQTLWPDYPPVRQALNAYRREVLELYVPIYEGLMVTYGLRPHPGVDVAAISWAFNALSSRNILEQLAGQSPVLVDTHGTPWTLAAHNCLLLIAGSCAGPDGRPLSPHDCANLPPVAPLDLSGA</sequence>
<comment type="caution">
    <text evidence="1">The sequence shown here is derived from an EMBL/GenBank/DDBJ whole genome shotgun (WGS) entry which is preliminary data.</text>
</comment>
<name>A0A4Q2EGI4_9ACTN</name>
<dbReference type="EMBL" id="PPCV01000003">
    <property type="protein sequence ID" value="RXW32660.1"/>
    <property type="molecule type" value="Genomic_DNA"/>
</dbReference>
<reference evidence="1 2" key="1">
    <citation type="submission" date="2018-01" db="EMBL/GenBank/DDBJ databases">
        <title>Lactibacter flavus gen. nov., sp. nov., a novel bacterium of the family Propionibacteriaceae isolated from raw milk and dairy products.</title>
        <authorList>
            <person name="Wenning M."/>
            <person name="Breitenwieser F."/>
            <person name="Huptas C."/>
            <person name="von Neubeck M."/>
            <person name="Busse H.-J."/>
            <person name="Scherer S."/>
        </authorList>
    </citation>
    <scope>NUCLEOTIDE SEQUENCE [LARGE SCALE GENOMIC DNA]</scope>
    <source>
        <strain evidence="1 2">VG341</strain>
    </source>
</reference>
<organism evidence="1 2">
    <name type="scientific">Propioniciclava flava</name>
    <dbReference type="NCBI Taxonomy" id="2072026"/>
    <lineage>
        <taxon>Bacteria</taxon>
        <taxon>Bacillati</taxon>
        <taxon>Actinomycetota</taxon>
        <taxon>Actinomycetes</taxon>
        <taxon>Propionibacteriales</taxon>
        <taxon>Propionibacteriaceae</taxon>
        <taxon>Propioniciclava</taxon>
    </lineage>
</organism>
<evidence type="ECO:0000313" key="1">
    <source>
        <dbReference type="EMBL" id="RXW32660.1"/>
    </source>
</evidence>